<sequence>MRIIKSEWHQVEKRYAMDLQRIDLDTIYPHSSEEENDELWQQIIDGEFEDFEELCYDGELQEHYLEFDWLDEDDWWTDRKGGYEVTYTVEADYEPPKTEKDFIRELRNEVNELLVRLGEEEKYDTRPDDVRLAELQALFEQELEFEEEQVECFSCGALHLESELPEMSGQYICPSCGEGWVMKDQREESDE</sequence>
<name>A0A6J5LGB1_9CAUD</name>
<accession>A0A6J5LGB1</accession>
<proteinExistence type="predicted"/>
<evidence type="ECO:0000313" key="1">
    <source>
        <dbReference type="EMBL" id="CAB4133231.1"/>
    </source>
</evidence>
<organism evidence="1">
    <name type="scientific">uncultured Caudovirales phage</name>
    <dbReference type="NCBI Taxonomy" id="2100421"/>
    <lineage>
        <taxon>Viruses</taxon>
        <taxon>Duplodnaviria</taxon>
        <taxon>Heunggongvirae</taxon>
        <taxon>Uroviricota</taxon>
        <taxon>Caudoviricetes</taxon>
        <taxon>Peduoviridae</taxon>
        <taxon>Maltschvirus</taxon>
        <taxon>Maltschvirus maltsch</taxon>
    </lineage>
</organism>
<gene>
    <name evidence="1" type="ORF">UFOVP257_88</name>
</gene>
<reference evidence="1" key="1">
    <citation type="submission" date="2020-04" db="EMBL/GenBank/DDBJ databases">
        <authorList>
            <person name="Chiriac C."/>
            <person name="Salcher M."/>
            <person name="Ghai R."/>
            <person name="Kavagutti S V."/>
        </authorList>
    </citation>
    <scope>NUCLEOTIDE SEQUENCE</scope>
</reference>
<protein>
    <submittedName>
        <fullName evidence="1">Uncharacterized protein</fullName>
    </submittedName>
</protein>
<dbReference type="EMBL" id="LR796274">
    <property type="protein sequence ID" value="CAB4133231.1"/>
    <property type="molecule type" value="Genomic_DNA"/>
</dbReference>